<sequence>MLEAAEVTCSKQRPVQIAVYLIFLTGSCGLSICDRTKLCNKEALQTLFSFWNFTGDLQAKVHEICVNRESLANHECGGAFWRLRTLTFDIYVLFCGRPHYTVTNTSGFFYNFMNHDVCSVHKNLMRMVQDNYLECVKTNSPPTEGYTCGQVADLKSCIVDYAASHCDYATEWLFSRIMDVIIRRFYTRCETTVSTNLPYFFNDTQEGRR</sequence>
<dbReference type="EMBL" id="BLXT01002034">
    <property type="protein sequence ID" value="GFN90424.1"/>
    <property type="molecule type" value="Genomic_DNA"/>
</dbReference>
<proteinExistence type="predicted"/>
<name>A0AAV3Z4Q0_9GAST</name>
<evidence type="ECO:0000313" key="1">
    <source>
        <dbReference type="EMBL" id="GFN90424.1"/>
    </source>
</evidence>
<organism evidence="1 2">
    <name type="scientific">Plakobranchus ocellatus</name>
    <dbReference type="NCBI Taxonomy" id="259542"/>
    <lineage>
        <taxon>Eukaryota</taxon>
        <taxon>Metazoa</taxon>
        <taxon>Spiralia</taxon>
        <taxon>Lophotrochozoa</taxon>
        <taxon>Mollusca</taxon>
        <taxon>Gastropoda</taxon>
        <taxon>Heterobranchia</taxon>
        <taxon>Euthyneura</taxon>
        <taxon>Panpulmonata</taxon>
        <taxon>Sacoglossa</taxon>
        <taxon>Placobranchoidea</taxon>
        <taxon>Plakobranchidae</taxon>
        <taxon>Plakobranchus</taxon>
    </lineage>
</organism>
<accession>A0AAV3Z4Q0</accession>
<comment type="caution">
    <text evidence="1">The sequence shown here is derived from an EMBL/GenBank/DDBJ whole genome shotgun (WGS) entry which is preliminary data.</text>
</comment>
<gene>
    <name evidence="1" type="ORF">PoB_001693000</name>
</gene>
<dbReference type="AlphaFoldDB" id="A0AAV3Z4Q0"/>
<dbReference type="Proteomes" id="UP000735302">
    <property type="component" value="Unassembled WGS sequence"/>
</dbReference>
<keyword evidence="2" id="KW-1185">Reference proteome</keyword>
<evidence type="ECO:0000313" key="2">
    <source>
        <dbReference type="Proteomes" id="UP000735302"/>
    </source>
</evidence>
<reference evidence="1 2" key="1">
    <citation type="journal article" date="2021" name="Elife">
        <title>Chloroplast acquisition without the gene transfer in kleptoplastic sea slugs, Plakobranchus ocellatus.</title>
        <authorList>
            <person name="Maeda T."/>
            <person name="Takahashi S."/>
            <person name="Yoshida T."/>
            <person name="Shimamura S."/>
            <person name="Takaki Y."/>
            <person name="Nagai Y."/>
            <person name="Toyoda A."/>
            <person name="Suzuki Y."/>
            <person name="Arimoto A."/>
            <person name="Ishii H."/>
            <person name="Satoh N."/>
            <person name="Nishiyama T."/>
            <person name="Hasebe M."/>
            <person name="Maruyama T."/>
            <person name="Minagawa J."/>
            <person name="Obokata J."/>
            <person name="Shigenobu S."/>
        </authorList>
    </citation>
    <scope>NUCLEOTIDE SEQUENCE [LARGE SCALE GENOMIC DNA]</scope>
</reference>
<protein>
    <submittedName>
        <fullName evidence="1">Uncharacterized protein</fullName>
    </submittedName>
</protein>